<feature type="compositionally biased region" description="Polar residues" evidence="1">
    <location>
        <begin position="101"/>
        <end position="110"/>
    </location>
</feature>
<organism evidence="2 3">
    <name type="scientific">Nematostella vectensis</name>
    <name type="common">Starlet sea anemone</name>
    <dbReference type="NCBI Taxonomy" id="45351"/>
    <lineage>
        <taxon>Eukaryota</taxon>
        <taxon>Metazoa</taxon>
        <taxon>Cnidaria</taxon>
        <taxon>Anthozoa</taxon>
        <taxon>Hexacorallia</taxon>
        <taxon>Actiniaria</taxon>
        <taxon>Edwardsiidae</taxon>
        <taxon>Nematostella</taxon>
    </lineage>
</organism>
<dbReference type="PANTHER" id="PTHR23254">
    <property type="entry name" value="EIF4G DOMAIN PROTEIN"/>
    <property type="match status" value="1"/>
</dbReference>
<evidence type="ECO:0000256" key="1">
    <source>
        <dbReference type="SAM" id="MobiDB-lite"/>
    </source>
</evidence>
<dbReference type="InterPro" id="IPR051367">
    <property type="entry name" value="mRNA_TranslReg/HistoneTransl"/>
</dbReference>
<dbReference type="GO" id="GO:0006446">
    <property type="term" value="P:regulation of translational initiation"/>
    <property type="evidence" value="ECO:0000318"/>
    <property type="project" value="GO_Central"/>
</dbReference>
<dbReference type="InterPro" id="IPR016024">
    <property type="entry name" value="ARM-type_fold"/>
</dbReference>
<proteinExistence type="predicted"/>
<name>A7SMY5_NEMVE</name>
<dbReference type="GO" id="GO:0005829">
    <property type="term" value="C:cytosol"/>
    <property type="evidence" value="ECO:0000318"/>
    <property type="project" value="GO_Central"/>
</dbReference>
<dbReference type="HOGENOM" id="CLU_977620_0_0_1"/>
<sequence>MRGAISVACCGGCSNLESRRLTRQIGKFAAFITTKFMHSRNMDNARVIKRRKRPEMKRYVPPGRRHVEQQIDCVVFDEKPKTTTIQNTIPSESWDGEEYNTKMSSSYDQQSDWDELKSAEKSETPLTYECSKQSAMENDDSSYSSYTPKADINLKIKTIETCVKGLASCNNPQNSILIAINGLQEVFNKPCLGESHQQMIGTVLCSLLEFILKNIVFCSSNALDDISSLMATVGYVLEEKYPHELDRLFNLIRDRFIDSSTSKEQRQYLMEMLESRAMGWVPRYE</sequence>
<keyword evidence="3" id="KW-1185">Reference proteome</keyword>
<dbReference type="PANTHER" id="PTHR23254:SF16">
    <property type="entry name" value="CBP80_20-DEPENDENT TRANSLATION INITIATION FACTOR"/>
    <property type="match status" value="1"/>
</dbReference>
<accession>A7SMY5</accession>
<reference evidence="2 3" key="1">
    <citation type="journal article" date="2007" name="Science">
        <title>Sea anemone genome reveals ancestral eumetazoan gene repertoire and genomic organization.</title>
        <authorList>
            <person name="Putnam N.H."/>
            <person name="Srivastava M."/>
            <person name="Hellsten U."/>
            <person name="Dirks B."/>
            <person name="Chapman J."/>
            <person name="Salamov A."/>
            <person name="Terry A."/>
            <person name="Shapiro H."/>
            <person name="Lindquist E."/>
            <person name="Kapitonov V.V."/>
            <person name="Jurka J."/>
            <person name="Genikhovich G."/>
            <person name="Grigoriev I.V."/>
            <person name="Lucas S.M."/>
            <person name="Steele R.E."/>
            <person name="Finnerty J.R."/>
            <person name="Technau U."/>
            <person name="Martindale M.Q."/>
            <person name="Rokhsar D.S."/>
        </authorList>
    </citation>
    <scope>NUCLEOTIDE SEQUENCE [LARGE SCALE GENOMIC DNA]</scope>
    <source>
        <strain evidence="3">CH2 X CH6</strain>
    </source>
</reference>
<feature type="region of interest" description="Disordered" evidence="1">
    <location>
        <begin position="92"/>
        <end position="120"/>
    </location>
</feature>
<gene>
    <name evidence="2" type="ORF">NEMVEDRAFT_v1g246275</name>
</gene>
<protein>
    <recommendedName>
        <fullName evidence="4">MIF4G domain-containing protein</fullName>
    </recommendedName>
</protein>
<dbReference type="SUPFAM" id="SSF48371">
    <property type="entry name" value="ARM repeat"/>
    <property type="match status" value="1"/>
</dbReference>
<dbReference type="InParanoid" id="A7SMY5"/>
<dbReference type="AlphaFoldDB" id="A7SMY5"/>
<evidence type="ECO:0008006" key="4">
    <source>
        <dbReference type="Google" id="ProtNLM"/>
    </source>
</evidence>
<dbReference type="EMBL" id="DS469714">
    <property type="protein sequence ID" value="EDO34953.1"/>
    <property type="molecule type" value="Genomic_DNA"/>
</dbReference>
<dbReference type="GO" id="GO:0008494">
    <property type="term" value="F:translation activator activity"/>
    <property type="evidence" value="ECO:0000318"/>
    <property type="project" value="GO_Central"/>
</dbReference>
<evidence type="ECO:0000313" key="2">
    <source>
        <dbReference type="EMBL" id="EDO34953.1"/>
    </source>
</evidence>
<dbReference type="Proteomes" id="UP000001593">
    <property type="component" value="Unassembled WGS sequence"/>
</dbReference>
<dbReference type="Gene3D" id="1.25.40.180">
    <property type="match status" value="1"/>
</dbReference>
<evidence type="ECO:0000313" key="3">
    <source>
        <dbReference type="Proteomes" id="UP000001593"/>
    </source>
</evidence>